<proteinExistence type="predicted"/>
<dbReference type="EMBL" id="JAWDGP010000175">
    <property type="protein sequence ID" value="KAK3803207.1"/>
    <property type="molecule type" value="Genomic_DNA"/>
</dbReference>
<evidence type="ECO:0000313" key="1">
    <source>
        <dbReference type="EMBL" id="KAK3803207.1"/>
    </source>
</evidence>
<organism evidence="1 2">
    <name type="scientific">Elysia crispata</name>
    <name type="common">lettuce slug</name>
    <dbReference type="NCBI Taxonomy" id="231223"/>
    <lineage>
        <taxon>Eukaryota</taxon>
        <taxon>Metazoa</taxon>
        <taxon>Spiralia</taxon>
        <taxon>Lophotrochozoa</taxon>
        <taxon>Mollusca</taxon>
        <taxon>Gastropoda</taxon>
        <taxon>Heterobranchia</taxon>
        <taxon>Euthyneura</taxon>
        <taxon>Panpulmonata</taxon>
        <taxon>Sacoglossa</taxon>
        <taxon>Placobranchoidea</taxon>
        <taxon>Plakobranchidae</taxon>
        <taxon>Elysia</taxon>
    </lineage>
</organism>
<reference evidence="1" key="1">
    <citation type="journal article" date="2023" name="G3 (Bethesda)">
        <title>A reference genome for the long-term kleptoplast-retaining sea slug Elysia crispata morphotype clarki.</title>
        <authorList>
            <person name="Eastman K.E."/>
            <person name="Pendleton A.L."/>
            <person name="Shaikh M.A."/>
            <person name="Suttiyut T."/>
            <person name="Ogas R."/>
            <person name="Tomko P."/>
            <person name="Gavelis G."/>
            <person name="Widhalm J.R."/>
            <person name="Wisecaver J.H."/>
        </authorList>
    </citation>
    <scope>NUCLEOTIDE SEQUENCE</scope>
    <source>
        <strain evidence="1">ECLA1</strain>
    </source>
</reference>
<evidence type="ECO:0000313" key="2">
    <source>
        <dbReference type="Proteomes" id="UP001283361"/>
    </source>
</evidence>
<dbReference type="AlphaFoldDB" id="A0AAE1EDS0"/>
<dbReference type="Proteomes" id="UP001283361">
    <property type="component" value="Unassembled WGS sequence"/>
</dbReference>
<comment type="caution">
    <text evidence="1">The sequence shown here is derived from an EMBL/GenBank/DDBJ whole genome shotgun (WGS) entry which is preliminary data.</text>
</comment>
<sequence length="136" mass="14752">MLDDHIHFRSVPYRFLGYGLALSHALSWAEEPLLKSLSSLVGELFVIARVANKALDAQNRNASMVPDVPDTIIFEGIATVILPALIVEVCGSAVDAALLSGRLVTLALSVSVLVLLHGKLDEAVSNFMDQTIRKHY</sequence>
<name>A0AAE1EDS0_9GAST</name>
<accession>A0AAE1EDS0</accession>
<gene>
    <name evidence="1" type="ORF">RRG08_013790</name>
</gene>
<protein>
    <submittedName>
        <fullName evidence="1">Uncharacterized protein</fullName>
    </submittedName>
</protein>
<keyword evidence="2" id="KW-1185">Reference proteome</keyword>